<protein>
    <submittedName>
        <fullName evidence="5">DIP13 protein</fullName>
    </submittedName>
</protein>
<feature type="transmembrane region" description="Helical" evidence="3">
    <location>
        <begin position="1942"/>
        <end position="1964"/>
    </location>
</feature>
<gene>
    <name evidence="5" type="primary">DIP13</name>
    <name evidence="5" type="ORF">SNEC2469_LOCUS31544</name>
</gene>
<dbReference type="Pfam" id="PF03009">
    <property type="entry name" value="GDPD"/>
    <property type="match status" value="1"/>
</dbReference>
<evidence type="ECO:0000256" key="1">
    <source>
        <dbReference type="SAM" id="Coils"/>
    </source>
</evidence>
<dbReference type="CDD" id="cd22249">
    <property type="entry name" value="UDM1_RNF168_RNF169-like"/>
    <property type="match status" value="1"/>
</dbReference>
<feature type="transmembrane region" description="Helical" evidence="3">
    <location>
        <begin position="1910"/>
        <end position="1930"/>
    </location>
</feature>
<dbReference type="PROSITE" id="PS51704">
    <property type="entry name" value="GP_PDE"/>
    <property type="match status" value="1"/>
</dbReference>
<dbReference type="PANTHER" id="PTHR46211:SF1">
    <property type="entry name" value="GLYCEROPHOSPHODIESTER PHOSPHODIESTERASE, CYTOPLASMIC"/>
    <property type="match status" value="1"/>
</dbReference>
<dbReference type="Gene3D" id="3.20.20.190">
    <property type="entry name" value="Phosphatidylinositol (PI) phosphodiesterase"/>
    <property type="match status" value="1"/>
</dbReference>
<feature type="region of interest" description="Disordered" evidence="2">
    <location>
        <begin position="1585"/>
        <end position="1610"/>
    </location>
</feature>
<evidence type="ECO:0000313" key="6">
    <source>
        <dbReference type="Proteomes" id="UP000601435"/>
    </source>
</evidence>
<dbReference type="EMBL" id="CAJNJA010076763">
    <property type="protein sequence ID" value="CAE7918451.1"/>
    <property type="molecule type" value="Genomic_DNA"/>
</dbReference>
<dbReference type="OrthoDB" id="10264258at2759"/>
<keyword evidence="3" id="KW-0472">Membrane</keyword>
<dbReference type="Proteomes" id="UP000601435">
    <property type="component" value="Unassembled WGS sequence"/>
</dbReference>
<feature type="region of interest" description="Disordered" evidence="2">
    <location>
        <begin position="1546"/>
        <end position="1565"/>
    </location>
</feature>
<organism evidence="5 6">
    <name type="scientific">Symbiodinium necroappetens</name>
    <dbReference type="NCBI Taxonomy" id="1628268"/>
    <lineage>
        <taxon>Eukaryota</taxon>
        <taxon>Sar</taxon>
        <taxon>Alveolata</taxon>
        <taxon>Dinophyceae</taxon>
        <taxon>Suessiales</taxon>
        <taxon>Symbiodiniaceae</taxon>
        <taxon>Symbiodinium</taxon>
    </lineage>
</organism>
<keyword evidence="3" id="KW-0812">Transmembrane</keyword>
<evidence type="ECO:0000256" key="3">
    <source>
        <dbReference type="SAM" id="Phobius"/>
    </source>
</evidence>
<feature type="non-terminal residue" evidence="5">
    <location>
        <position position="2048"/>
    </location>
</feature>
<evidence type="ECO:0000313" key="5">
    <source>
        <dbReference type="EMBL" id="CAE7918451.1"/>
    </source>
</evidence>
<evidence type="ECO:0000259" key="4">
    <source>
        <dbReference type="PROSITE" id="PS51704"/>
    </source>
</evidence>
<dbReference type="InterPro" id="IPR017946">
    <property type="entry name" value="PLC-like_Pdiesterase_TIM-brl"/>
</dbReference>
<accession>A0A813BV02</accession>
<keyword evidence="1" id="KW-0175">Coiled coil</keyword>
<evidence type="ECO:0000256" key="2">
    <source>
        <dbReference type="SAM" id="MobiDB-lite"/>
    </source>
</evidence>
<dbReference type="InterPro" id="IPR030395">
    <property type="entry name" value="GP_PDE_dom"/>
</dbReference>
<dbReference type="Pfam" id="PF13578">
    <property type="entry name" value="Methyltransf_24"/>
    <property type="match status" value="1"/>
</dbReference>
<reference evidence="5" key="1">
    <citation type="submission" date="2021-02" db="EMBL/GenBank/DDBJ databases">
        <authorList>
            <person name="Dougan E. K."/>
            <person name="Rhodes N."/>
            <person name="Thang M."/>
            <person name="Chan C."/>
        </authorList>
    </citation>
    <scope>NUCLEOTIDE SEQUENCE</scope>
</reference>
<feature type="coiled-coil region" evidence="1">
    <location>
        <begin position="1300"/>
        <end position="1352"/>
    </location>
</feature>
<name>A0A813BV02_9DINO</name>
<comment type="caution">
    <text evidence="5">The sequence shown here is derived from an EMBL/GenBank/DDBJ whole genome shotgun (WGS) entry which is preliminary data.</text>
</comment>
<keyword evidence="6" id="KW-1185">Reference proteome</keyword>
<dbReference type="SUPFAM" id="SSF51695">
    <property type="entry name" value="PLC-like phosphodiesterases"/>
    <property type="match status" value="1"/>
</dbReference>
<dbReference type="GO" id="GO:0008081">
    <property type="term" value="F:phosphoric diester hydrolase activity"/>
    <property type="evidence" value="ECO:0007669"/>
    <property type="project" value="InterPro"/>
</dbReference>
<dbReference type="PANTHER" id="PTHR46211">
    <property type="entry name" value="GLYCEROPHOSPHORYL DIESTER PHOSPHODIESTERASE"/>
    <property type="match status" value="1"/>
</dbReference>
<proteinExistence type="predicted"/>
<dbReference type="Gene3D" id="3.40.50.150">
    <property type="entry name" value="Vaccinia Virus protein VP39"/>
    <property type="match status" value="1"/>
</dbReference>
<sequence>MVELQPPPHQLPLARIPISPEDLTSLESKLWTYGPCSSTTTFYPAMSRARPLVWAHRGASKTCPENTMAAFRAGLAAGADGVELDVHPTLDGHVVVIHDATQDRTTEGRGLICHAPLEEIRRLDAGSKHSAAFRGEQVLDLAMNWPQGRRKVLIELKGGFSGVPEWVQSTLRRVGMLKKEPEPAYPNLARLVAEALAPYSQQVEEGFIVAQSFHQPYLHELRHLLPSLRVMYLSLSSATGMLEKENLQHIGLGFAGVAVRHSSLTASALKRLHLTQGQVFAWTVDAVDDIEAAVAIGVDGIITNYPDRAVACNPNPNLYAFMPEWLRRSGGNRLQEKACPVQLARAKEPAIFEVTAGLWKKASPETRLVLFLTTLDLRRSLNLPGPQFRLADVPVHSGCCERYRILSGLLERLRQDLGKTKLVYVEVGVADGLTALFLLRNFGKKRWLGEPSISLEAARAVAGLTPGLGAYSFMPQYFHLDFRDGMNTGKGGTLVRCTHGADCTQGCVFRQGNRNPDNVRCPACGHTWLTFFDDDFFNCVQCGRIRFECPQCRTQSEASRNYCRYCLSGCYDRTIVISLVVQQLQDCSLLIKCVTLAGEEILVTTQAGEETVGSFRPKAVEAALAASGCKRGEDGELCSEEQLREWEYWHDVYSTSQPGAGQMRGTCGKSLFWFLSIGSWFWECSGRASVQDAAWRRCRDGGGELLYARLQFGYTAAGQEFFAGLEVLDLADSADGAGDDVNDGGGLFDTACVPAKCAGVEEIASTPCAAIKGWLLRSLLDEHGKAYKDTGDIGIDHVFTTVLREHRWLIHGVEASEPAEPAASTSAIQSFPIPARTAPMDESSSGSSVRVALLSHHAPLANVFAEHIDHYAMRAGLEPFDFAYFSVCYLCQETSGCEDRKVPSRADVLCEYFHSSNVTFQQFYEVADDVAHRMGNSDLLVCYGLTFCHFMFSLLPKLPRLQFLGMNPLQSAPASLSGMLLLDLARRADQGDAIFCTSMVTWNLLAYHLGPAASQVASLTLFRATLTSDALKATWELNRKVLLASSFLMQVSAVYLAMRSALMQVSGFEFVEQTHNTPWSFASFEDVQEMLDHFCAVYFPEHPYKNYFNDMYAMLLPIFTPTLDFLAHIWQQLHDMEESGVYDGWFSRAIPRVRLRLEAEGDPLPPFDLGSNGLQKVLKWTAAADYFHFPGVMTFNGLADLTSKLRSQDLQSNLEDARFKMLQHVQSRREDALRKCGQVLNHLSARAEKRQNVALASWLCDWSGLPWLHAYLVENQPKSIRRRILPFTALTIMASQGATLQNYNNELVKSIEDLREKREELNRQILQEEEDKAKIQKELSILTDRLQKINESLVRKTQARNEYDKTIQETEAAYMKILESSQTLLHVLKRETVTRLQYGETCEPDEEEVGFGLSTAPLQFVIAPGINDGLEVQLERLLSALRPVQDRAHLLPMDSVEAAVKFREAGLVADAVFLDGDHSATGIRRDLAAWVPLLGDGGLLAGHDFSWEHPGILETIFLERAGSELYLAPDHVFYWFQRSNQSDVHTRKNRGACGKNEGAPQSQGHAPCTLVTASEIIAIDTAGRWMPGNRRRRGPKGPVPNKESALSTAADGESERICGPLAPSVAVAAFRGAVAMDVKTGGVPLLIEVSSHLESITKVLFSQDSLEKTNLAEALWPILEGSGWEEERIERFCTTCWEAAHKAGLRRATQDRPQPTSRNPHQVLQRALSILAETHAQELVQEEEEQLSRSARRAAKAGRAFEPEVVAEDADDAASQYATHQRYQQHSSVLAVMASFPELVAKTVEEFGFRIGISFLIRREFVSLDSVSSQALQLASARKFVTQKLSCHHVIGPQGIGAQAAVEQDLDARYFLFARLSLMCRSFQSPMFGCMREAGSTFEHNWKAISLRPYFLTMQVVIFVACLLVAKGCFPKAKDPVGLADTLYSIPFFSFLAFCAMAGTLTLYHDPDSRWQGVNHWSELYLVLYVSRSLVHIFMQPFEHISRELLIMMTLHHIFISEFFALGDVGTHWVPFTPTRLALTMIRLWACF</sequence>
<dbReference type="GO" id="GO:0006629">
    <property type="term" value="P:lipid metabolic process"/>
    <property type="evidence" value="ECO:0007669"/>
    <property type="project" value="InterPro"/>
</dbReference>
<dbReference type="InterPro" id="IPR029063">
    <property type="entry name" value="SAM-dependent_MTases_sf"/>
</dbReference>
<keyword evidence="3" id="KW-1133">Transmembrane helix</keyword>
<feature type="domain" description="GP-PDE" evidence="4">
    <location>
        <begin position="51"/>
        <end position="313"/>
    </location>
</feature>